<sequence>MQCFPHLASNEAYSLDRRLTAGLGADHPAMALLAADCEALAARYGVPLGVAGTMTVTDGLNLVFVPREFQPAADGFDERFHFIGPSMGGREQSEQWSPPDPDAPLLYVSLGTVFKGRPEFYRACVDAVSDGPWQVAMTVGDTDAAALGALPSRVQVRPRFPQPAVRRHAAAFVSHAGMNSVMEALDYGVGLVAVSRTPEQAANAARLSELGLGEHLDADLVSAEALRAAVSRVASDPAVRGNLAEMRHAVQRSGGATRGADVIEHYLR</sequence>
<dbReference type="Pfam" id="PF06722">
    <property type="entry name" value="EryCIII-like_C"/>
    <property type="match status" value="1"/>
</dbReference>
<evidence type="ECO:0000256" key="2">
    <source>
        <dbReference type="ARBA" id="ARBA00022679"/>
    </source>
</evidence>
<dbReference type="Gene3D" id="3.40.50.2000">
    <property type="entry name" value="Glycogen Phosphorylase B"/>
    <property type="match status" value="2"/>
</dbReference>
<comment type="caution">
    <text evidence="4">The sequence shown here is derived from an EMBL/GenBank/DDBJ whole genome shotgun (WGS) entry which is preliminary data.</text>
</comment>
<dbReference type="InterPro" id="IPR002213">
    <property type="entry name" value="UDP_glucos_trans"/>
</dbReference>
<dbReference type="PANTHER" id="PTHR48043">
    <property type="entry name" value="EG:EG0003.4 PROTEIN-RELATED"/>
    <property type="match status" value="1"/>
</dbReference>
<dbReference type="Proteomes" id="UP001499863">
    <property type="component" value="Unassembled WGS sequence"/>
</dbReference>
<organism evidence="4 5">
    <name type="scientific">Kitasatospora putterlickiae</name>
    <dbReference type="NCBI Taxonomy" id="221725"/>
    <lineage>
        <taxon>Bacteria</taxon>
        <taxon>Bacillati</taxon>
        <taxon>Actinomycetota</taxon>
        <taxon>Actinomycetes</taxon>
        <taxon>Kitasatosporales</taxon>
        <taxon>Streptomycetaceae</taxon>
        <taxon>Kitasatospora</taxon>
    </lineage>
</organism>
<dbReference type="PANTHER" id="PTHR48043:SF145">
    <property type="entry name" value="FI06409P-RELATED"/>
    <property type="match status" value="1"/>
</dbReference>
<feature type="domain" description="Erythromycin biosynthesis protein CIII-like C-terminal" evidence="3">
    <location>
        <begin position="133"/>
        <end position="248"/>
    </location>
</feature>
<evidence type="ECO:0000259" key="3">
    <source>
        <dbReference type="Pfam" id="PF06722"/>
    </source>
</evidence>
<dbReference type="CDD" id="cd03784">
    <property type="entry name" value="GT1_Gtf-like"/>
    <property type="match status" value="1"/>
</dbReference>
<gene>
    <name evidence="4" type="ORF">GCM10009639_35080</name>
</gene>
<accession>A0ABN1Y4F4</accession>
<keyword evidence="5" id="KW-1185">Reference proteome</keyword>
<dbReference type="EMBL" id="BAAAKJ010000190">
    <property type="protein sequence ID" value="GAA1397529.1"/>
    <property type="molecule type" value="Genomic_DNA"/>
</dbReference>
<dbReference type="InterPro" id="IPR010610">
    <property type="entry name" value="EryCIII-like_C"/>
</dbReference>
<proteinExistence type="predicted"/>
<evidence type="ECO:0000313" key="5">
    <source>
        <dbReference type="Proteomes" id="UP001499863"/>
    </source>
</evidence>
<protein>
    <recommendedName>
        <fullName evidence="3">Erythromycin biosynthesis protein CIII-like C-terminal domain-containing protein</fullName>
    </recommendedName>
</protein>
<reference evidence="4 5" key="1">
    <citation type="journal article" date="2019" name="Int. J. Syst. Evol. Microbiol.">
        <title>The Global Catalogue of Microorganisms (GCM) 10K type strain sequencing project: providing services to taxonomists for standard genome sequencing and annotation.</title>
        <authorList>
            <consortium name="The Broad Institute Genomics Platform"/>
            <consortium name="The Broad Institute Genome Sequencing Center for Infectious Disease"/>
            <person name="Wu L."/>
            <person name="Ma J."/>
        </authorList>
    </citation>
    <scope>NUCLEOTIDE SEQUENCE [LARGE SCALE GENOMIC DNA]</scope>
    <source>
        <strain evidence="4 5">JCM 12393</strain>
    </source>
</reference>
<keyword evidence="2" id="KW-0808">Transferase</keyword>
<dbReference type="InterPro" id="IPR050271">
    <property type="entry name" value="UDP-glycosyltransferase"/>
</dbReference>
<name>A0ABN1Y4F4_9ACTN</name>
<dbReference type="RefSeq" id="WP_344336135.1">
    <property type="nucleotide sequence ID" value="NZ_BAAAKJ010000190.1"/>
</dbReference>
<evidence type="ECO:0000256" key="1">
    <source>
        <dbReference type="ARBA" id="ARBA00022676"/>
    </source>
</evidence>
<evidence type="ECO:0000313" key="4">
    <source>
        <dbReference type="EMBL" id="GAA1397529.1"/>
    </source>
</evidence>
<dbReference type="SUPFAM" id="SSF53756">
    <property type="entry name" value="UDP-Glycosyltransferase/glycogen phosphorylase"/>
    <property type="match status" value="1"/>
</dbReference>
<keyword evidence="1" id="KW-0328">Glycosyltransferase</keyword>